<evidence type="ECO:0000256" key="2">
    <source>
        <dbReference type="SAM" id="MobiDB-lite"/>
    </source>
</evidence>
<dbReference type="RefSeq" id="WP_124084617.1">
    <property type="nucleotide sequence ID" value="NZ_UXAW01000028.1"/>
</dbReference>
<proteinExistence type="predicted"/>
<feature type="region of interest" description="Disordered" evidence="2">
    <location>
        <begin position="1"/>
        <end position="36"/>
    </location>
</feature>
<keyword evidence="1" id="KW-0175">Coiled coil</keyword>
<accession>A0A3P5WT52</accession>
<evidence type="ECO:0000256" key="1">
    <source>
        <dbReference type="SAM" id="Coils"/>
    </source>
</evidence>
<dbReference type="EMBL" id="UXAW01000028">
    <property type="protein sequence ID" value="VDC19144.1"/>
    <property type="molecule type" value="Genomic_DNA"/>
</dbReference>
<dbReference type="OrthoDB" id="7659420at2"/>
<organism evidence="3 4">
    <name type="scientific">Pseudogemmobacter humi</name>
    <dbReference type="NCBI Taxonomy" id="2483812"/>
    <lineage>
        <taxon>Bacteria</taxon>
        <taxon>Pseudomonadati</taxon>
        <taxon>Pseudomonadota</taxon>
        <taxon>Alphaproteobacteria</taxon>
        <taxon>Rhodobacterales</taxon>
        <taxon>Paracoccaceae</taxon>
        <taxon>Pseudogemmobacter</taxon>
    </lineage>
</organism>
<protein>
    <recommendedName>
        <fullName evidence="5">Mitochondrial inner membrane protein</fullName>
    </recommendedName>
</protein>
<dbReference type="Proteomes" id="UP000277498">
    <property type="component" value="Unassembled WGS sequence"/>
</dbReference>
<keyword evidence="4" id="KW-1185">Reference proteome</keyword>
<name>A0A3P5WT52_9RHOB</name>
<evidence type="ECO:0008006" key="5">
    <source>
        <dbReference type="Google" id="ProtNLM"/>
    </source>
</evidence>
<gene>
    <name evidence="3" type="ORF">XINFAN_00089</name>
</gene>
<evidence type="ECO:0000313" key="3">
    <source>
        <dbReference type="EMBL" id="VDC19144.1"/>
    </source>
</evidence>
<evidence type="ECO:0000313" key="4">
    <source>
        <dbReference type="Proteomes" id="UP000277498"/>
    </source>
</evidence>
<feature type="coiled-coil region" evidence="1">
    <location>
        <begin position="112"/>
        <end position="139"/>
    </location>
</feature>
<sequence>MADEEKPVPAAESDSPTVIVEAVPEDIPPPPGPVAPRRRGGFVAPLIGGALAGVIGFGLSHYNVLNLRGEIDPQATEARFAALEAALQKTEAAAATAAGRADEAAIQAQTGAQEAKAQVAGFAERLEALDAALAALQQAAPDGSVPPAAFAALRAEVDALKAAPSAGGMDAESARSLIQQELDARAAEVTARAEAEAEALRAEARRDAAMLSLREAVANGQPYAGALADLGLADVPAPLAAHAETGLPTAAGLADAFPEAARAALESSLRADADDSFGDRAWSLLRIGTGARSLTPREGTDPDAVLSRAEAAAKAGDLPLALQELAGLPEAGRAEMADWISQAQSRIAADAALSALQ</sequence>
<reference evidence="3 4" key="1">
    <citation type="submission" date="2018-11" db="EMBL/GenBank/DDBJ databases">
        <authorList>
            <person name="Criscuolo A."/>
        </authorList>
    </citation>
    <scope>NUCLEOTIDE SEQUENCE [LARGE SCALE GENOMIC DNA]</scope>
    <source>
        <strain evidence="3">ACIP111625</strain>
    </source>
</reference>
<dbReference type="AlphaFoldDB" id="A0A3P5WT52"/>